<feature type="transmembrane region" description="Helical" evidence="1">
    <location>
        <begin position="76"/>
        <end position="96"/>
    </location>
</feature>
<sequence>MPKDLWITMLVAIIAGVTAHQINKSALIETISQKTGKLIRVLIRMIARFGIGVLLMAFCLSKILDFGLSGDPINRWEILEAVYYALLGLEFLKFLIHDLADVSSGKRPL</sequence>
<dbReference type="AlphaFoldDB" id="A0A0Q0AIT6"/>
<evidence type="ECO:0000313" key="2">
    <source>
        <dbReference type="EMBL" id="MDH4623794.1"/>
    </source>
</evidence>
<keyword evidence="1" id="KW-0472">Membrane</keyword>
<dbReference type="RefSeq" id="WP_044309848.1">
    <property type="nucleotide sequence ID" value="NZ_JAFFRY010000026.1"/>
</dbReference>
<comment type="caution">
    <text evidence="2">The sequence shown here is derived from an EMBL/GenBank/DDBJ whole genome shotgun (WGS) entry which is preliminary data.</text>
</comment>
<protein>
    <submittedName>
        <fullName evidence="2">Uncharacterized protein</fullName>
    </submittedName>
</protein>
<evidence type="ECO:0000256" key="1">
    <source>
        <dbReference type="SAM" id="Phobius"/>
    </source>
</evidence>
<reference evidence="2" key="1">
    <citation type="submission" date="2021-02" db="EMBL/GenBank/DDBJ databases">
        <title>Genome analysis of blister spot of apple pathogen from New York area.</title>
        <authorList>
            <person name="Kandel P."/>
            <person name="Hockett K.L."/>
            <person name="Santander R."/>
            <person name="Acimovic S."/>
        </authorList>
    </citation>
    <scope>NUCLEOTIDE SEQUENCE</scope>
    <source>
        <strain evidence="2">PSP1</strain>
    </source>
</reference>
<accession>A0A0Q0AIT6</accession>
<evidence type="ECO:0000313" key="3">
    <source>
        <dbReference type="Proteomes" id="UP001162155"/>
    </source>
</evidence>
<dbReference type="EMBL" id="JAFFRZ010000001">
    <property type="protein sequence ID" value="MDH4623794.1"/>
    <property type="molecule type" value="Genomic_DNA"/>
</dbReference>
<feature type="transmembrane region" description="Helical" evidence="1">
    <location>
        <begin position="6"/>
        <end position="22"/>
    </location>
</feature>
<organism evidence="2 3">
    <name type="scientific">Pseudomonas syringae pv. papulans</name>
    <dbReference type="NCBI Taxonomy" id="83963"/>
    <lineage>
        <taxon>Bacteria</taxon>
        <taxon>Pseudomonadati</taxon>
        <taxon>Pseudomonadota</taxon>
        <taxon>Gammaproteobacteria</taxon>
        <taxon>Pseudomonadales</taxon>
        <taxon>Pseudomonadaceae</taxon>
        <taxon>Pseudomonas</taxon>
        <taxon>Pseudomonas syringae</taxon>
    </lineage>
</organism>
<name>A0A0Q0AIT6_PSESX</name>
<gene>
    <name evidence="2" type="ORF">JW322_18990</name>
</gene>
<keyword evidence="1" id="KW-0812">Transmembrane</keyword>
<proteinExistence type="predicted"/>
<feature type="transmembrane region" description="Helical" evidence="1">
    <location>
        <begin position="42"/>
        <end position="64"/>
    </location>
</feature>
<dbReference type="Proteomes" id="UP001162155">
    <property type="component" value="Unassembled WGS sequence"/>
</dbReference>
<keyword evidence="1" id="KW-1133">Transmembrane helix</keyword>